<evidence type="ECO:0000256" key="3">
    <source>
        <dbReference type="SAM" id="SignalP"/>
    </source>
</evidence>
<dbReference type="AlphaFoldDB" id="A0A553PPR1"/>
<keyword evidence="3" id="KW-0732">Signal</keyword>
<reference evidence="4 5" key="1">
    <citation type="journal article" date="2018" name="Nat. Ecol. Evol.">
        <title>Genomic signatures of mitonuclear coevolution across populations of Tigriopus californicus.</title>
        <authorList>
            <person name="Barreto F.S."/>
            <person name="Watson E.T."/>
            <person name="Lima T.G."/>
            <person name="Willett C.S."/>
            <person name="Edmands S."/>
            <person name="Li W."/>
            <person name="Burton R.S."/>
        </authorList>
    </citation>
    <scope>NUCLEOTIDE SEQUENCE [LARGE SCALE GENOMIC DNA]</scope>
    <source>
        <strain evidence="4 5">San Diego</strain>
    </source>
</reference>
<dbReference type="PRINTS" id="PR00947">
    <property type="entry name" value="CUTICLE"/>
</dbReference>
<accession>A0A553PPR1</accession>
<dbReference type="GO" id="GO:0042302">
    <property type="term" value="F:structural constituent of cuticle"/>
    <property type="evidence" value="ECO:0007669"/>
    <property type="project" value="UniProtKB-UniRule"/>
</dbReference>
<evidence type="ECO:0008006" key="6">
    <source>
        <dbReference type="Google" id="ProtNLM"/>
    </source>
</evidence>
<dbReference type="InterPro" id="IPR000618">
    <property type="entry name" value="Insect_cuticle"/>
</dbReference>
<dbReference type="PANTHER" id="PTHR12236:SF79">
    <property type="entry name" value="CUTICULAR PROTEIN 50CB-RELATED"/>
    <property type="match status" value="1"/>
</dbReference>
<comment type="caution">
    <text evidence="4">The sequence shown here is derived from an EMBL/GenBank/DDBJ whole genome shotgun (WGS) entry which is preliminary data.</text>
</comment>
<gene>
    <name evidence="4" type="ORF">TCAL_10056</name>
</gene>
<dbReference type="PANTHER" id="PTHR12236">
    <property type="entry name" value="STRUCTURAL CONTITUENT OF CUTICLE"/>
    <property type="match status" value="1"/>
</dbReference>
<keyword evidence="5" id="KW-1185">Reference proteome</keyword>
<proteinExistence type="predicted"/>
<dbReference type="OMA" id="XHPAPAP"/>
<feature type="chain" id="PRO_5022168123" description="Cuticle protein" evidence="3">
    <location>
        <begin position="17"/>
        <end position="157"/>
    </location>
</feature>
<evidence type="ECO:0000313" key="5">
    <source>
        <dbReference type="Proteomes" id="UP000318571"/>
    </source>
</evidence>
<dbReference type="OrthoDB" id="6370668at2759"/>
<name>A0A553PPR1_TIGCA</name>
<sequence length="157" mass="17145">MKTFFALSALLAVTVAAPADPYHPAPYHPAPSYHDGPAYYNYGYAVHDDYSGTNFQASENSDGYGTKGEYSVLLPDGRTQTVTYTADDYTGYVADVKYDGYAKPAPYHPAPAPYHPAPYHPVPAPYHPEPTPYHPAPASYHPAPYHPAPYHPAPYNG</sequence>
<evidence type="ECO:0000256" key="1">
    <source>
        <dbReference type="ARBA" id="ARBA00022460"/>
    </source>
</evidence>
<evidence type="ECO:0000313" key="4">
    <source>
        <dbReference type="EMBL" id="TRY79672.1"/>
    </source>
</evidence>
<dbReference type="EMBL" id="VCGU01000002">
    <property type="protein sequence ID" value="TRY79672.1"/>
    <property type="molecule type" value="Genomic_DNA"/>
</dbReference>
<keyword evidence="1 2" id="KW-0193">Cuticle</keyword>
<dbReference type="InterPro" id="IPR031311">
    <property type="entry name" value="CHIT_BIND_RR_consensus"/>
</dbReference>
<organism evidence="4 5">
    <name type="scientific">Tigriopus californicus</name>
    <name type="common">Marine copepod</name>
    <dbReference type="NCBI Taxonomy" id="6832"/>
    <lineage>
        <taxon>Eukaryota</taxon>
        <taxon>Metazoa</taxon>
        <taxon>Ecdysozoa</taxon>
        <taxon>Arthropoda</taxon>
        <taxon>Crustacea</taxon>
        <taxon>Multicrustacea</taxon>
        <taxon>Hexanauplia</taxon>
        <taxon>Copepoda</taxon>
        <taxon>Harpacticoida</taxon>
        <taxon>Harpacticidae</taxon>
        <taxon>Tigriopus</taxon>
    </lineage>
</organism>
<dbReference type="Proteomes" id="UP000318571">
    <property type="component" value="Chromosome 6"/>
</dbReference>
<dbReference type="PROSITE" id="PS00233">
    <property type="entry name" value="CHIT_BIND_RR_1"/>
    <property type="match status" value="1"/>
</dbReference>
<feature type="signal peptide" evidence="3">
    <location>
        <begin position="1"/>
        <end position="16"/>
    </location>
</feature>
<dbReference type="PROSITE" id="PS51155">
    <property type="entry name" value="CHIT_BIND_RR_2"/>
    <property type="match status" value="1"/>
</dbReference>
<protein>
    <recommendedName>
        <fullName evidence="6">Cuticle protein</fullName>
    </recommendedName>
</protein>
<dbReference type="GO" id="GO:0031012">
    <property type="term" value="C:extracellular matrix"/>
    <property type="evidence" value="ECO:0007669"/>
    <property type="project" value="TreeGrafter"/>
</dbReference>
<dbReference type="InterPro" id="IPR051217">
    <property type="entry name" value="Insect_Cuticle_Struc_Prot"/>
</dbReference>
<evidence type="ECO:0000256" key="2">
    <source>
        <dbReference type="PROSITE-ProRule" id="PRU00497"/>
    </source>
</evidence>
<dbReference type="GO" id="GO:0005615">
    <property type="term" value="C:extracellular space"/>
    <property type="evidence" value="ECO:0007669"/>
    <property type="project" value="TreeGrafter"/>
</dbReference>
<dbReference type="Pfam" id="PF00379">
    <property type="entry name" value="Chitin_bind_4"/>
    <property type="match status" value="1"/>
</dbReference>